<dbReference type="PRINTS" id="PR00033">
    <property type="entry name" value="HTHASNC"/>
</dbReference>
<proteinExistence type="predicted"/>
<dbReference type="InterPro" id="IPR038475">
    <property type="entry name" value="RecG_C_sf"/>
</dbReference>
<dbReference type="GO" id="GO:0043565">
    <property type="term" value="F:sequence-specific DNA binding"/>
    <property type="evidence" value="ECO:0007669"/>
    <property type="project" value="InterPro"/>
</dbReference>
<evidence type="ECO:0000313" key="1">
    <source>
        <dbReference type="EMBL" id="QNO53246.1"/>
    </source>
</evidence>
<dbReference type="EMBL" id="MT631535">
    <property type="protein sequence ID" value="QNO53246.1"/>
    <property type="molecule type" value="Genomic_DNA"/>
</dbReference>
<dbReference type="PANTHER" id="PTHR30595">
    <property type="entry name" value="GLPR-RELATED TRANSCRIPTIONAL REPRESSOR"/>
    <property type="match status" value="1"/>
</dbReference>
<protein>
    <submittedName>
        <fullName evidence="1">Uncharacterized protein</fullName>
    </submittedName>
</protein>
<dbReference type="Gene3D" id="3.30.565.60">
    <property type="match status" value="1"/>
</dbReference>
<dbReference type="AlphaFoldDB" id="A0A7G9YZ12"/>
<dbReference type="Pfam" id="PF13749">
    <property type="entry name" value="HATPase_c_4"/>
    <property type="match status" value="1"/>
</dbReference>
<dbReference type="Gene3D" id="1.10.10.10">
    <property type="entry name" value="Winged helix-like DNA-binding domain superfamily/Winged helix DNA-binding domain"/>
    <property type="match status" value="1"/>
</dbReference>
<organism evidence="1">
    <name type="scientific">Candidatus Methanophagaceae archaeon ANME-1 ERB6</name>
    <dbReference type="NCBI Taxonomy" id="2759912"/>
    <lineage>
        <taxon>Archaea</taxon>
        <taxon>Methanobacteriati</taxon>
        <taxon>Methanobacteriota</taxon>
        <taxon>Stenosarchaea group</taxon>
        <taxon>Methanomicrobia</taxon>
        <taxon>Candidatus Methanophagales</taxon>
        <taxon>Candidatus Methanophagaceae</taxon>
    </lineage>
</organism>
<dbReference type="InterPro" id="IPR000485">
    <property type="entry name" value="AsnC-type_HTH_dom"/>
</dbReference>
<dbReference type="InterPro" id="IPR036390">
    <property type="entry name" value="WH_DNA-bd_sf"/>
</dbReference>
<dbReference type="PANTHER" id="PTHR30595:SF6">
    <property type="entry name" value="SCHLAFEN ALBA-2 DOMAIN-CONTAINING PROTEIN"/>
    <property type="match status" value="1"/>
</dbReference>
<gene>
    <name evidence="1" type="ORF">BKBCGLBC_00007</name>
</gene>
<sequence>MRRIDIPEIDKDAFREAIINAFCHRDYYEHDSVNIAVFKDRLEVRSPGGLYGGLTIEQIKNKMVSRRRNEKIADMFHEVHFVEKWGRGISLILSKEPDADFEEVANIFITKFKRKHVEKVTENQASILDEITKNNRIPTEELSQIVGISKRKIKENIAKLKKKGILKRIGPAKGGYWEVVRK</sequence>
<reference evidence="1" key="1">
    <citation type="submission" date="2020-06" db="EMBL/GenBank/DDBJ databases">
        <title>Unique genomic features of the anaerobic methanotrophic archaea.</title>
        <authorList>
            <person name="Chadwick G.L."/>
            <person name="Skennerton C.T."/>
            <person name="Laso-Perez R."/>
            <person name="Leu A.O."/>
            <person name="Speth D.R."/>
            <person name="Yu H."/>
            <person name="Morgan-Lang C."/>
            <person name="Hatzenpichler R."/>
            <person name="Goudeau D."/>
            <person name="Malmstrom R."/>
            <person name="Brazelton W.J."/>
            <person name="Woyke T."/>
            <person name="Hallam S.J."/>
            <person name="Tyson G.W."/>
            <person name="Wegener G."/>
            <person name="Boetius A."/>
            <person name="Orphan V."/>
        </authorList>
    </citation>
    <scope>NUCLEOTIDE SEQUENCE</scope>
</reference>
<dbReference type="SUPFAM" id="SSF46785">
    <property type="entry name" value="Winged helix' DNA-binding domain"/>
    <property type="match status" value="1"/>
</dbReference>
<dbReference type="InterPro" id="IPR036388">
    <property type="entry name" value="WH-like_DNA-bd_sf"/>
</dbReference>
<accession>A0A7G9YZ12</accession>
<dbReference type="Pfam" id="PF13412">
    <property type="entry name" value="HTH_24"/>
    <property type="match status" value="1"/>
</dbReference>
<name>A0A7G9YZ12_9EURY</name>